<dbReference type="PANTHER" id="PTHR43689">
    <property type="entry name" value="HYDROLASE"/>
    <property type="match status" value="1"/>
</dbReference>
<dbReference type="InterPro" id="IPR000639">
    <property type="entry name" value="Epox_hydrolase-like"/>
</dbReference>
<name>A0A4R4ADJ0_MARGR</name>
<reference evidence="2 3" key="1">
    <citation type="submission" date="2019-03" db="EMBL/GenBank/DDBJ databases">
        <title>Genomic Encyclopedia of Type Strains, Phase IV (KMG-IV): sequencing the most valuable type-strain genomes for metagenomic binning, comparative biology and taxonomic classification.</title>
        <authorList>
            <person name="Goeker M."/>
        </authorList>
    </citation>
    <scope>NUCLEOTIDE SEQUENCE [LARGE SCALE GENOMIC DNA]</scope>
    <source>
        <strain evidence="2 3">DSM 203</strain>
    </source>
</reference>
<organism evidence="2 3">
    <name type="scientific">Marichromatium gracile</name>
    <name type="common">Chromatium gracile</name>
    <dbReference type="NCBI Taxonomy" id="1048"/>
    <lineage>
        <taxon>Bacteria</taxon>
        <taxon>Pseudomonadati</taxon>
        <taxon>Pseudomonadota</taxon>
        <taxon>Gammaproteobacteria</taxon>
        <taxon>Chromatiales</taxon>
        <taxon>Chromatiaceae</taxon>
        <taxon>Marichromatium</taxon>
    </lineage>
</organism>
<dbReference type="PANTHER" id="PTHR43689:SF8">
    <property type="entry name" value="ALPHA_BETA-HYDROLASES SUPERFAMILY PROTEIN"/>
    <property type="match status" value="1"/>
</dbReference>
<dbReference type="PRINTS" id="PR00111">
    <property type="entry name" value="ABHYDROLASE"/>
</dbReference>
<dbReference type="InterPro" id="IPR000073">
    <property type="entry name" value="AB_hydrolase_1"/>
</dbReference>
<comment type="caution">
    <text evidence="2">The sequence shown here is derived from an EMBL/GenBank/DDBJ whole genome shotgun (WGS) entry which is preliminary data.</text>
</comment>
<feature type="domain" description="AB hydrolase-1" evidence="1">
    <location>
        <begin position="35"/>
        <end position="278"/>
    </location>
</feature>
<dbReference type="Pfam" id="PF00561">
    <property type="entry name" value="Abhydrolase_1"/>
    <property type="match status" value="1"/>
</dbReference>
<sequence>MDPIAPTDPAADTARFIDCNGFRLHYRRLGDGPRLLLLLHGSFLSLRSWRAVMAPLAEAGYTVVAFDRPAFGASSKPLPGADGQPGYSAHDQSALIAALIPALGFERAVLVGNSTGGTLALMTALEHPERVEALALVDAMILSGYATSEIPGFVKPLMRALTPFFSWLMGRLIARLYDKAIRAFWYRPERLDPEVLAAFRADMMQGPWPRAFWELFLATRKLGLEPRLAGVTPPTLVVTGAHDQTVKVAESERIAAAIPGARLEVIADSGHLPHEESPQAFVATLTDFLQTLPEH</sequence>
<dbReference type="Gene3D" id="3.40.50.1820">
    <property type="entry name" value="alpha/beta hydrolase"/>
    <property type="match status" value="1"/>
</dbReference>
<dbReference type="Proteomes" id="UP000295247">
    <property type="component" value="Unassembled WGS sequence"/>
</dbReference>
<evidence type="ECO:0000259" key="1">
    <source>
        <dbReference type="Pfam" id="PF00561"/>
    </source>
</evidence>
<dbReference type="GO" id="GO:0003824">
    <property type="term" value="F:catalytic activity"/>
    <property type="evidence" value="ECO:0007669"/>
    <property type="project" value="InterPro"/>
</dbReference>
<evidence type="ECO:0000313" key="2">
    <source>
        <dbReference type="EMBL" id="TCW37162.1"/>
    </source>
</evidence>
<evidence type="ECO:0000313" key="3">
    <source>
        <dbReference type="Proteomes" id="UP000295247"/>
    </source>
</evidence>
<accession>A0A4R4ADJ0</accession>
<dbReference type="AlphaFoldDB" id="A0A4R4ADJ0"/>
<dbReference type="RefSeq" id="WP_123140088.1">
    <property type="nucleotide sequence ID" value="NZ_SMDC01000003.1"/>
</dbReference>
<gene>
    <name evidence="2" type="ORF">EDC29_103361</name>
</gene>
<proteinExistence type="predicted"/>
<protein>
    <submittedName>
        <fullName evidence="2">Pimeloyl-ACP methyl ester carboxylesterase</fullName>
    </submittedName>
</protein>
<dbReference type="SUPFAM" id="SSF53474">
    <property type="entry name" value="alpha/beta-Hydrolases"/>
    <property type="match status" value="1"/>
</dbReference>
<dbReference type="InterPro" id="IPR029058">
    <property type="entry name" value="AB_hydrolase_fold"/>
</dbReference>
<dbReference type="EMBL" id="SMDC01000003">
    <property type="protein sequence ID" value="TCW37162.1"/>
    <property type="molecule type" value="Genomic_DNA"/>
</dbReference>
<dbReference type="PRINTS" id="PR00412">
    <property type="entry name" value="EPOXHYDRLASE"/>
</dbReference>